<proteinExistence type="inferred from homology"/>
<accession>A0AA45KIG8</accession>
<evidence type="ECO:0000256" key="3">
    <source>
        <dbReference type="ARBA" id="ARBA00023136"/>
    </source>
</evidence>
<evidence type="ECO:0000256" key="2">
    <source>
        <dbReference type="ARBA" id="ARBA00022729"/>
    </source>
</evidence>
<dbReference type="AlphaFoldDB" id="A0AA45KIG8"/>
<dbReference type="KEGG" id="lti:JW886_02565"/>
<keyword evidence="7" id="KW-1133">Transmembrane helix</keyword>
<dbReference type="PANTHER" id="PTHR30429:SF0">
    <property type="entry name" value="METHIONINE-BINDING LIPOPROTEIN METQ"/>
    <property type="match status" value="1"/>
</dbReference>
<sequence length="287" mass="31868">MNRPRNRKLVLSFAIVVVLILLISFFALRQRIRTNQATDKVVKIGLMPGGKQEDIIWKQVQKNAKEQEGITLKFVNFTDGDQPNKALASHEVDLNAFQHYAYLKSWNKANNGNIVSIGDTIVTPIHLYSTKYKNVAELPDQSTIAIPNDVTNESRALYVLKNAGLIGLDTSKGALATVKSIQSNPKHLIIKEIDAAQTARALDSVAASVINYNFAISAKISEKYSIFTEPLNADSAQWINFIAANKADKNNKVYKAVVKAYQQENIAKLIKKEYPDGGEVPAWNLNL</sequence>
<evidence type="ECO:0000256" key="5">
    <source>
        <dbReference type="ARBA" id="ARBA00023288"/>
    </source>
</evidence>
<evidence type="ECO:0000256" key="7">
    <source>
        <dbReference type="SAM" id="Phobius"/>
    </source>
</evidence>
<evidence type="ECO:0000313" key="9">
    <source>
        <dbReference type="Proteomes" id="UP000663608"/>
    </source>
</evidence>
<name>A0AA45KIG8_9LACT</name>
<dbReference type="PIRSF" id="PIRSF002854">
    <property type="entry name" value="MetQ"/>
    <property type="match status" value="1"/>
</dbReference>
<dbReference type="Proteomes" id="UP000663608">
    <property type="component" value="Chromosome"/>
</dbReference>
<feature type="transmembrane region" description="Helical" evidence="7">
    <location>
        <begin position="9"/>
        <end position="28"/>
    </location>
</feature>
<dbReference type="PANTHER" id="PTHR30429">
    <property type="entry name" value="D-METHIONINE-BINDING LIPOPROTEIN METQ"/>
    <property type="match status" value="1"/>
</dbReference>
<keyword evidence="2" id="KW-0732">Signal</keyword>
<evidence type="ECO:0000313" key="8">
    <source>
        <dbReference type="EMBL" id="QSE77163.1"/>
    </source>
</evidence>
<comment type="similarity">
    <text evidence="6">Belongs to the nlpA lipoprotein family.</text>
</comment>
<keyword evidence="9" id="KW-1185">Reference proteome</keyword>
<dbReference type="Gene3D" id="3.40.190.10">
    <property type="entry name" value="Periplasmic binding protein-like II"/>
    <property type="match status" value="2"/>
</dbReference>
<keyword evidence="5 6" id="KW-0449">Lipoprotein</keyword>
<protein>
    <recommendedName>
        <fullName evidence="6">Lipoprotein</fullName>
    </recommendedName>
</protein>
<dbReference type="RefSeq" id="WP_205872243.1">
    <property type="nucleotide sequence ID" value="NZ_CP070872.1"/>
</dbReference>
<evidence type="ECO:0000256" key="4">
    <source>
        <dbReference type="ARBA" id="ARBA00023139"/>
    </source>
</evidence>
<dbReference type="InterPro" id="IPR004872">
    <property type="entry name" value="Lipoprotein_NlpA"/>
</dbReference>
<evidence type="ECO:0000256" key="6">
    <source>
        <dbReference type="PIRNR" id="PIRNR002854"/>
    </source>
</evidence>
<dbReference type="Pfam" id="PF03180">
    <property type="entry name" value="Lipoprotein_9"/>
    <property type="match status" value="1"/>
</dbReference>
<organism evidence="8 9">
    <name type="scientific">Lactococcus taiwanensis</name>
    <dbReference type="NCBI Taxonomy" id="1151742"/>
    <lineage>
        <taxon>Bacteria</taxon>
        <taxon>Bacillati</taxon>
        <taxon>Bacillota</taxon>
        <taxon>Bacilli</taxon>
        <taxon>Lactobacillales</taxon>
        <taxon>Streptococcaceae</taxon>
        <taxon>Lactococcus</taxon>
    </lineage>
</organism>
<gene>
    <name evidence="8" type="ORF">JW886_02565</name>
</gene>
<keyword evidence="3 7" id="KW-0472">Membrane</keyword>
<evidence type="ECO:0000256" key="1">
    <source>
        <dbReference type="ARBA" id="ARBA00004635"/>
    </source>
</evidence>
<keyword evidence="4" id="KW-0564">Palmitate</keyword>
<keyword evidence="7" id="KW-0812">Transmembrane</keyword>
<dbReference type="GO" id="GO:0016020">
    <property type="term" value="C:membrane"/>
    <property type="evidence" value="ECO:0007669"/>
    <property type="project" value="UniProtKB-SubCell"/>
</dbReference>
<dbReference type="EMBL" id="CP070872">
    <property type="protein sequence ID" value="QSE77163.1"/>
    <property type="molecule type" value="Genomic_DNA"/>
</dbReference>
<comment type="subcellular location">
    <subcellularLocation>
        <location evidence="1">Membrane</location>
        <topology evidence="1">Lipid-anchor</topology>
    </subcellularLocation>
</comment>
<dbReference type="SUPFAM" id="SSF53850">
    <property type="entry name" value="Periplasmic binding protein-like II"/>
    <property type="match status" value="1"/>
</dbReference>
<reference evidence="8 9" key="1">
    <citation type="submission" date="2021-02" db="EMBL/GenBank/DDBJ databases">
        <title>Complete genome sequence of Lactococcus lactis strain K_LL004.</title>
        <authorList>
            <person name="Kim H.B."/>
        </authorList>
    </citation>
    <scope>NUCLEOTIDE SEQUENCE [LARGE SCALE GENOMIC DNA]</scope>
    <source>
        <strain evidence="8 9">K_LL004</strain>
    </source>
</reference>